<dbReference type="GeneID" id="34557760"/>
<evidence type="ECO:0000256" key="1">
    <source>
        <dbReference type="SAM" id="SignalP"/>
    </source>
</evidence>
<dbReference type="InterPro" id="IPR023296">
    <property type="entry name" value="Glyco_hydro_beta-prop_sf"/>
</dbReference>
<reference evidence="2 3" key="1">
    <citation type="submission" date="2016-09" db="EMBL/GenBank/DDBJ databases">
        <authorList>
            <person name="Capua I."/>
            <person name="De Benedictis P."/>
            <person name="Joannis T."/>
            <person name="Lombin L.H."/>
            <person name="Cattoli G."/>
        </authorList>
    </citation>
    <scope>NUCLEOTIDE SEQUENCE [LARGE SCALE GENOMIC DNA]</scope>
    <source>
        <strain evidence="2 3">IMI 309357</strain>
    </source>
</reference>
<dbReference type="AlphaFoldDB" id="A0A1G4BFQ4"/>
<evidence type="ECO:0000313" key="3">
    <source>
        <dbReference type="Proteomes" id="UP000176998"/>
    </source>
</evidence>
<keyword evidence="1" id="KW-0732">Signal</keyword>
<dbReference type="STRING" id="1209926.A0A1G4BFQ4"/>
<proteinExistence type="predicted"/>
<sequence length="76" mass="8451">MELTRILLTLASFLLATSSAASPRKCRESTLQSPALYENYPDNGVSIGPDNTFYFSASNFHHSPNIPILRSFNLMN</sequence>
<dbReference type="SUPFAM" id="SSF75005">
    <property type="entry name" value="Arabinanase/levansucrase/invertase"/>
    <property type="match status" value="1"/>
</dbReference>
<keyword evidence="3" id="KW-1185">Reference proteome</keyword>
<gene>
    <name evidence="2" type="ORF">CORC01_04603</name>
</gene>
<comment type="caution">
    <text evidence="2">The sequence shown here is derived from an EMBL/GenBank/DDBJ whole genome shotgun (WGS) entry which is preliminary data.</text>
</comment>
<evidence type="ECO:0000313" key="2">
    <source>
        <dbReference type="EMBL" id="OHF00195.1"/>
    </source>
</evidence>
<name>A0A1G4BFQ4_9PEZI</name>
<protein>
    <submittedName>
        <fullName evidence="2">Uncharacterized protein</fullName>
    </submittedName>
</protein>
<feature type="chain" id="PRO_5009602844" evidence="1">
    <location>
        <begin position="21"/>
        <end position="76"/>
    </location>
</feature>
<accession>A0A1G4BFQ4</accession>
<feature type="signal peptide" evidence="1">
    <location>
        <begin position="1"/>
        <end position="20"/>
    </location>
</feature>
<dbReference type="RefSeq" id="XP_022477339.1">
    <property type="nucleotide sequence ID" value="XM_022616250.1"/>
</dbReference>
<organism evidence="2 3">
    <name type="scientific">Colletotrichum orchidophilum</name>
    <dbReference type="NCBI Taxonomy" id="1209926"/>
    <lineage>
        <taxon>Eukaryota</taxon>
        <taxon>Fungi</taxon>
        <taxon>Dikarya</taxon>
        <taxon>Ascomycota</taxon>
        <taxon>Pezizomycotina</taxon>
        <taxon>Sordariomycetes</taxon>
        <taxon>Hypocreomycetidae</taxon>
        <taxon>Glomerellales</taxon>
        <taxon>Glomerellaceae</taxon>
        <taxon>Colletotrichum</taxon>
    </lineage>
</organism>
<dbReference type="EMBL" id="MJBS01000030">
    <property type="protein sequence ID" value="OHF00195.1"/>
    <property type="molecule type" value="Genomic_DNA"/>
</dbReference>
<dbReference type="OrthoDB" id="2139957at2759"/>
<dbReference type="Proteomes" id="UP000176998">
    <property type="component" value="Unassembled WGS sequence"/>
</dbReference>